<dbReference type="CDD" id="cd00051">
    <property type="entry name" value="EFh"/>
    <property type="match status" value="1"/>
</dbReference>
<dbReference type="GO" id="GO:0005509">
    <property type="term" value="F:calcium ion binding"/>
    <property type="evidence" value="ECO:0007669"/>
    <property type="project" value="InterPro"/>
</dbReference>
<dbReference type="FunFam" id="1.10.238.10:FF:000001">
    <property type="entry name" value="Calmodulin 1"/>
    <property type="match status" value="1"/>
</dbReference>
<dbReference type="Proteomes" id="UP000326924">
    <property type="component" value="Unassembled WGS sequence"/>
</dbReference>
<reference evidence="5 6" key="1">
    <citation type="submission" date="2019-09" db="EMBL/GenBank/DDBJ databases">
        <title>Draft genome of the ectomycorrhizal ascomycete Sphaerosporella brunnea.</title>
        <authorList>
            <consortium name="DOE Joint Genome Institute"/>
            <person name="Benucci G.M."/>
            <person name="Marozzi G."/>
            <person name="Antonielli L."/>
            <person name="Sanchez S."/>
            <person name="Marco P."/>
            <person name="Wang X."/>
            <person name="Falini L.B."/>
            <person name="Barry K."/>
            <person name="Haridas S."/>
            <person name="Lipzen A."/>
            <person name="Labutti K."/>
            <person name="Grigoriev I.V."/>
            <person name="Murat C."/>
            <person name="Martin F."/>
            <person name="Albertini E."/>
            <person name="Donnini D."/>
            <person name="Bonito G."/>
        </authorList>
    </citation>
    <scope>NUCLEOTIDE SEQUENCE [LARGE SCALE GENOMIC DNA]</scope>
    <source>
        <strain evidence="5 6">Sb_GMNB300</strain>
    </source>
</reference>
<dbReference type="PROSITE" id="PS00018">
    <property type="entry name" value="EF_HAND_1"/>
    <property type="match status" value="2"/>
</dbReference>
<dbReference type="InParanoid" id="A0A5J5EDN0"/>
<dbReference type="Pfam" id="PF13405">
    <property type="entry name" value="EF-hand_6"/>
    <property type="match status" value="1"/>
</dbReference>
<dbReference type="PROSITE" id="PS50222">
    <property type="entry name" value="EF_HAND_2"/>
    <property type="match status" value="2"/>
</dbReference>
<evidence type="ECO:0000256" key="3">
    <source>
        <dbReference type="SAM" id="MobiDB-lite"/>
    </source>
</evidence>
<dbReference type="InterPro" id="IPR050403">
    <property type="entry name" value="Myosin_RLC"/>
</dbReference>
<dbReference type="Gene3D" id="1.10.238.10">
    <property type="entry name" value="EF-hand"/>
    <property type="match status" value="2"/>
</dbReference>
<evidence type="ECO:0000313" key="6">
    <source>
        <dbReference type="Proteomes" id="UP000326924"/>
    </source>
</evidence>
<evidence type="ECO:0000313" key="5">
    <source>
        <dbReference type="EMBL" id="KAA8893504.1"/>
    </source>
</evidence>
<dbReference type="EMBL" id="VXIS01000433">
    <property type="protein sequence ID" value="KAA8893504.1"/>
    <property type="molecule type" value="Genomic_DNA"/>
</dbReference>
<accession>A0A5J5EDN0</accession>
<protein>
    <recommendedName>
        <fullName evidence="4">EF-hand domain-containing protein</fullName>
    </recommendedName>
</protein>
<evidence type="ECO:0000256" key="1">
    <source>
        <dbReference type="ARBA" id="ARBA00022737"/>
    </source>
</evidence>
<feature type="compositionally biased region" description="Polar residues" evidence="3">
    <location>
        <begin position="1"/>
        <end position="10"/>
    </location>
</feature>
<comment type="caution">
    <text evidence="5">The sequence shown here is derived from an EMBL/GenBank/DDBJ whole genome shotgun (WGS) entry which is preliminary data.</text>
</comment>
<keyword evidence="2" id="KW-0106">Calcium</keyword>
<dbReference type="SMART" id="SM00054">
    <property type="entry name" value="EFh"/>
    <property type="match status" value="2"/>
</dbReference>
<name>A0A5J5EDN0_9PEZI</name>
<dbReference type="PANTHER" id="PTHR23049">
    <property type="entry name" value="MYOSIN REGULATORY LIGHT CHAIN 2"/>
    <property type="match status" value="1"/>
</dbReference>
<sequence>MMSLTTTRTAKPSPLSYLTPSSSSSSRQQRRSVSGGGLSQLTAMQISQLKESFTLLDKDGDGVISPADLGAMLASLGLDSSPAAIQQHLDSAPSPYNLASYLTHLSQHLSLLSPVPDLLAAFEAFDENDDGTVDVEELKAALTGMGERMSPEEVERALKGFSRRRVLKRGGAGGDVFRYREFVDLLAGKGVDDEDSAEN</sequence>
<keyword evidence="6" id="KW-1185">Reference proteome</keyword>
<organism evidence="5 6">
    <name type="scientific">Sphaerosporella brunnea</name>
    <dbReference type="NCBI Taxonomy" id="1250544"/>
    <lineage>
        <taxon>Eukaryota</taxon>
        <taxon>Fungi</taxon>
        <taxon>Dikarya</taxon>
        <taxon>Ascomycota</taxon>
        <taxon>Pezizomycotina</taxon>
        <taxon>Pezizomycetes</taxon>
        <taxon>Pezizales</taxon>
        <taxon>Pyronemataceae</taxon>
        <taxon>Sphaerosporella</taxon>
    </lineage>
</organism>
<feature type="region of interest" description="Disordered" evidence="3">
    <location>
        <begin position="1"/>
        <end position="37"/>
    </location>
</feature>
<dbReference type="InterPro" id="IPR002048">
    <property type="entry name" value="EF_hand_dom"/>
</dbReference>
<dbReference type="AlphaFoldDB" id="A0A5J5EDN0"/>
<feature type="domain" description="EF-hand" evidence="4">
    <location>
        <begin position="44"/>
        <end position="79"/>
    </location>
</feature>
<feature type="domain" description="EF-hand" evidence="4">
    <location>
        <begin position="113"/>
        <end position="148"/>
    </location>
</feature>
<proteinExistence type="predicted"/>
<dbReference type="SUPFAM" id="SSF47473">
    <property type="entry name" value="EF-hand"/>
    <property type="match status" value="1"/>
</dbReference>
<feature type="compositionally biased region" description="Low complexity" evidence="3">
    <location>
        <begin position="12"/>
        <end position="33"/>
    </location>
</feature>
<dbReference type="OrthoDB" id="429467at2759"/>
<dbReference type="InterPro" id="IPR011992">
    <property type="entry name" value="EF-hand-dom_pair"/>
</dbReference>
<gene>
    <name evidence="5" type="ORF">FN846DRAFT_978534</name>
</gene>
<evidence type="ECO:0000259" key="4">
    <source>
        <dbReference type="PROSITE" id="PS50222"/>
    </source>
</evidence>
<keyword evidence="1" id="KW-0677">Repeat</keyword>
<evidence type="ECO:0000256" key="2">
    <source>
        <dbReference type="ARBA" id="ARBA00022837"/>
    </source>
</evidence>
<dbReference type="InterPro" id="IPR018247">
    <property type="entry name" value="EF_Hand_1_Ca_BS"/>
</dbReference>
<dbReference type="Pfam" id="PF13499">
    <property type="entry name" value="EF-hand_7"/>
    <property type="match status" value="1"/>
</dbReference>